<accession>A0A1I7WWG9</accession>
<evidence type="ECO:0000313" key="2">
    <source>
        <dbReference type="Proteomes" id="UP000095283"/>
    </source>
</evidence>
<feature type="chain" id="PRO_5009310831" evidence="1">
    <location>
        <begin position="20"/>
        <end position="223"/>
    </location>
</feature>
<protein>
    <submittedName>
        <fullName evidence="3">Recep_L_domain domain-containing protein</fullName>
    </submittedName>
</protein>
<dbReference type="WBParaSite" id="Hba_09551">
    <property type="protein sequence ID" value="Hba_09551"/>
    <property type="gene ID" value="Hba_09551"/>
</dbReference>
<proteinExistence type="predicted"/>
<organism evidence="2 3">
    <name type="scientific">Heterorhabditis bacteriophora</name>
    <name type="common">Entomopathogenic nematode worm</name>
    <dbReference type="NCBI Taxonomy" id="37862"/>
    <lineage>
        <taxon>Eukaryota</taxon>
        <taxon>Metazoa</taxon>
        <taxon>Ecdysozoa</taxon>
        <taxon>Nematoda</taxon>
        <taxon>Chromadorea</taxon>
        <taxon>Rhabditida</taxon>
        <taxon>Rhabditina</taxon>
        <taxon>Rhabditomorpha</taxon>
        <taxon>Strongyloidea</taxon>
        <taxon>Heterorhabditidae</taxon>
        <taxon>Heterorhabditis</taxon>
    </lineage>
</organism>
<sequence>MFVVVSSSVVLATYFLILCDKNNFTVDSIEPTVTNTAEKPNVVSVIFNGKVLQLKHLSVHADCDFSDDDIFVGNYSSISLTKCCVSERTLRRIIEVSNFIKSTPSSLTNYFCLGKDLKNIIERSYPGEIAMDVMDNFIKEGYIIPKGASQLGKNFNPNLPPQLHIKILNQTQMAPSEIRHCLLTADELTWLGSSCDHEGAIPMLRVEIRVIPLRQTTEWLEAE</sequence>
<keyword evidence="1" id="KW-0732">Signal</keyword>
<reference evidence="3" key="1">
    <citation type="submission" date="2016-11" db="UniProtKB">
        <authorList>
            <consortium name="WormBaseParasite"/>
        </authorList>
    </citation>
    <scope>IDENTIFICATION</scope>
</reference>
<dbReference type="Proteomes" id="UP000095283">
    <property type="component" value="Unplaced"/>
</dbReference>
<dbReference type="AlphaFoldDB" id="A0A1I7WWG9"/>
<name>A0A1I7WWG9_HETBA</name>
<keyword evidence="2" id="KW-1185">Reference proteome</keyword>
<evidence type="ECO:0000256" key="1">
    <source>
        <dbReference type="SAM" id="SignalP"/>
    </source>
</evidence>
<evidence type="ECO:0000313" key="3">
    <source>
        <dbReference type="WBParaSite" id="Hba_09551"/>
    </source>
</evidence>
<feature type="signal peptide" evidence="1">
    <location>
        <begin position="1"/>
        <end position="19"/>
    </location>
</feature>